<keyword evidence="4" id="KW-0119">Carbohydrate metabolism</keyword>
<dbReference type="EMBL" id="QFGA01000001">
    <property type="protein sequence ID" value="TEB07782.1"/>
    <property type="molecule type" value="Genomic_DNA"/>
</dbReference>
<comment type="caution">
    <text evidence="4">The sequence shown here is derived from an EMBL/GenBank/DDBJ whole genome shotgun (WGS) entry which is preliminary data.</text>
</comment>
<feature type="domain" description="SLH" evidence="3">
    <location>
        <begin position="589"/>
        <end position="651"/>
    </location>
</feature>
<accession>A0A4Y7RGF7</accession>
<evidence type="ECO:0000259" key="3">
    <source>
        <dbReference type="PROSITE" id="PS51272"/>
    </source>
</evidence>
<dbReference type="InterPro" id="IPR001119">
    <property type="entry name" value="SLH_dom"/>
</dbReference>
<evidence type="ECO:0000256" key="1">
    <source>
        <dbReference type="ARBA" id="ARBA00022737"/>
    </source>
</evidence>
<dbReference type="GO" id="GO:0031176">
    <property type="term" value="F:endo-1,4-beta-xylanase activity"/>
    <property type="evidence" value="ECO:0007669"/>
    <property type="project" value="UniProtKB-EC"/>
</dbReference>
<dbReference type="Proteomes" id="UP000298324">
    <property type="component" value="Unassembled WGS sequence"/>
</dbReference>
<proteinExistence type="predicted"/>
<keyword evidence="4" id="KW-0326">Glycosidase</keyword>
<dbReference type="GO" id="GO:0045493">
    <property type="term" value="P:xylan catabolic process"/>
    <property type="evidence" value="ECO:0007669"/>
    <property type="project" value="UniProtKB-KW"/>
</dbReference>
<dbReference type="AlphaFoldDB" id="A0A4Y7RGF7"/>
<evidence type="ECO:0000256" key="2">
    <source>
        <dbReference type="SAM" id="MobiDB-lite"/>
    </source>
</evidence>
<dbReference type="EC" id="3.2.1.8" evidence="4"/>
<evidence type="ECO:0000313" key="5">
    <source>
        <dbReference type="Proteomes" id="UP000298324"/>
    </source>
</evidence>
<reference evidence="4 5" key="1">
    <citation type="journal article" date="2018" name="Environ. Microbiol.">
        <title>Novel energy conservation strategies and behaviour of Pelotomaculum schinkii driving syntrophic propionate catabolism.</title>
        <authorList>
            <person name="Hidalgo-Ahumada C.A.P."/>
            <person name="Nobu M.K."/>
            <person name="Narihiro T."/>
            <person name="Tamaki H."/>
            <person name="Liu W.T."/>
            <person name="Kamagata Y."/>
            <person name="Stams A.J.M."/>
            <person name="Imachi H."/>
            <person name="Sousa D.Z."/>
        </authorList>
    </citation>
    <scope>NUCLEOTIDE SEQUENCE [LARGE SCALE GENOMIC DNA]</scope>
    <source>
        <strain evidence="4 5">HH</strain>
    </source>
</reference>
<evidence type="ECO:0000313" key="4">
    <source>
        <dbReference type="EMBL" id="TEB07782.1"/>
    </source>
</evidence>
<keyword evidence="5" id="KW-1185">Reference proteome</keyword>
<protein>
    <submittedName>
        <fullName evidence="4">Endo-1,4-beta-xylanase A</fullName>
        <ecNumber evidence="4">3.2.1.8</ecNumber>
    </submittedName>
</protein>
<keyword evidence="4" id="KW-0858">Xylan degradation</keyword>
<feature type="compositionally biased region" description="Low complexity" evidence="2">
    <location>
        <begin position="38"/>
        <end position="47"/>
    </location>
</feature>
<keyword evidence="4" id="KW-0378">Hydrolase</keyword>
<feature type="domain" description="SLH" evidence="3">
    <location>
        <begin position="711"/>
        <end position="767"/>
    </location>
</feature>
<dbReference type="Pfam" id="PF16244">
    <property type="entry name" value="DUF4901"/>
    <property type="match status" value="2"/>
</dbReference>
<gene>
    <name evidence="4" type="primary">xynA1_5</name>
    <name evidence="4" type="ORF">Psch_01337</name>
</gene>
<dbReference type="PROSITE" id="PS51272">
    <property type="entry name" value="SLH"/>
    <property type="match status" value="2"/>
</dbReference>
<name>A0A4Y7RGF7_9FIRM</name>
<dbReference type="Pfam" id="PF00395">
    <property type="entry name" value="SLH"/>
    <property type="match status" value="2"/>
</dbReference>
<keyword evidence="1" id="KW-0677">Repeat</keyword>
<organism evidence="4 5">
    <name type="scientific">Pelotomaculum schinkii</name>
    <dbReference type="NCBI Taxonomy" id="78350"/>
    <lineage>
        <taxon>Bacteria</taxon>
        <taxon>Bacillati</taxon>
        <taxon>Bacillota</taxon>
        <taxon>Clostridia</taxon>
        <taxon>Eubacteriales</taxon>
        <taxon>Desulfotomaculaceae</taxon>
        <taxon>Pelotomaculum</taxon>
    </lineage>
</organism>
<feature type="region of interest" description="Disordered" evidence="2">
    <location>
        <begin position="38"/>
        <end position="57"/>
    </location>
</feature>
<sequence length="767" mass="84351">MKYRDLVASRLFALVLALGFFVTQVAIGPPQAAAADAPEKIAAPAQASDNNDKSLEAGQQAAVSLEQAIKIARGAFPVPADFDKFTNGFEQSEQGSFWELHWNRSAKTGGYFDVRVNAQTGEIWSMSQWNPSLDGSGYQGLPAYSREQAQGIAAALAERLQPSRFQETRLQAGRDYFPPLLSQTRSQVEYSYRFARVVNGFPYLENSINVTVNGDTGEVTGFNLNWDDAASFPDPSGSISKPAAEQIFRTQASPQLYYFRPRIPGGSEVPIKLVYCLPDQRSQLLIDALTGKILDNGNYYVLYDGAGGAGMMKMPSTAREEYQLNPVEVSAVEGAKNLLTQDAALSKAKAAVNVTGEYALRSSRIEQDYLFTDQKTWHFSWEAGTEPDRKWLDISVDAASGELVSFNLNESYIWDRLGTTEPKFSEADARTVAESFIKEAQPEKWGQVVFKDAQPVMGPYLSEKQLPGAYTFVWSRVARDGIQFPDNGFTVDVNAVTGQITGFRMNWYDVDFPDPQGVMDADAAAGVFLREAPLTEAYLGLWPEDRWKGSTVKAEIYLTYHLNNQNFTMLDAFSGQPLNSEGEAVEAPSEGSGFTDLAGSPAREAVEMLADAGIISAAGGLFRPNDAVTQAELIAMLVKAGTYSEGGVRPLSTGNNEAWYQPYYEQAVQLGILQKGEQPDPDAPVTRIFMARWSIHAIGLYRVARLSDIYVLDFQDAAEIPEHLRGHAAISVAMGLLEPREGYFRPQDHVSRGEAAITLVKLLNSWK</sequence>
<dbReference type="RefSeq" id="WP_190239584.1">
    <property type="nucleotide sequence ID" value="NZ_QFGA01000001.1"/>
</dbReference>
<keyword evidence="4" id="KW-0624">Polysaccharide degradation</keyword>
<dbReference type="InterPro" id="IPR032599">
    <property type="entry name" value="YcdB/YcdC_rep_domain"/>
</dbReference>